<gene>
    <name evidence="2" type="ORF">EKI59_10510</name>
</gene>
<evidence type="ECO:0000313" key="3">
    <source>
        <dbReference type="Proteomes" id="UP000336646"/>
    </source>
</evidence>
<evidence type="ECO:0008006" key="4">
    <source>
        <dbReference type="Google" id="ProtNLM"/>
    </source>
</evidence>
<dbReference type="EMBL" id="RXIR01000029">
    <property type="protein sequence ID" value="TVS26502.1"/>
    <property type="molecule type" value="Genomic_DNA"/>
</dbReference>
<evidence type="ECO:0000256" key="1">
    <source>
        <dbReference type="SAM" id="MobiDB-lite"/>
    </source>
</evidence>
<sequence length="67" mass="6845">MFTTSSNFLTNVNGSVESSSAINDGSSVLTAIVGDGTKGGLWDAIYSFIEPFVDIADGVSTLLGLIA</sequence>
<dbReference type="RefSeq" id="WP_144773720.1">
    <property type="nucleotide sequence ID" value="NZ_RXIR01000029.1"/>
</dbReference>
<reference evidence="2 3" key="1">
    <citation type="submission" date="2018-12" db="EMBL/GenBank/DDBJ databases">
        <title>Corynebacterium sanguinis sp. nov., a clinically-associated and environmental corynebacterium.</title>
        <authorList>
            <person name="Gonzales-Siles L."/>
            <person name="Jaen-Luchoro D."/>
            <person name="Cardew S."/>
            <person name="Inganas E."/>
            <person name="Ohlen M."/>
            <person name="Jensie-Markopolous S."/>
            <person name="Pinyeiro-Iglesias B."/>
            <person name="Molin K."/>
            <person name="Skovbjerg S."/>
            <person name="Svensson-Stadler L."/>
            <person name="Funke G."/>
            <person name="Moore E.R.B."/>
        </authorList>
    </citation>
    <scope>NUCLEOTIDE SEQUENCE [LARGE SCALE GENOMIC DNA]</scope>
    <source>
        <strain evidence="2 3">58734</strain>
    </source>
</reference>
<dbReference type="AlphaFoldDB" id="A0A6C1TUR2"/>
<evidence type="ECO:0000313" key="2">
    <source>
        <dbReference type="EMBL" id="TVS26502.1"/>
    </source>
</evidence>
<accession>A0A6C1TUR2</accession>
<name>A0A6C1TUR2_9CORY</name>
<feature type="region of interest" description="Disordered" evidence="1">
    <location>
        <begin position="1"/>
        <end position="22"/>
    </location>
</feature>
<proteinExistence type="predicted"/>
<protein>
    <recommendedName>
        <fullName evidence="4">Porin</fullName>
    </recommendedName>
</protein>
<comment type="caution">
    <text evidence="2">The sequence shown here is derived from an EMBL/GenBank/DDBJ whole genome shotgun (WGS) entry which is preliminary data.</text>
</comment>
<organism evidence="2 3">
    <name type="scientific">Corynebacterium sanguinis</name>
    <dbReference type="NCBI Taxonomy" id="2594913"/>
    <lineage>
        <taxon>Bacteria</taxon>
        <taxon>Bacillati</taxon>
        <taxon>Actinomycetota</taxon>
        <taxon>Actinomycetes</taxon>
        <taxon>Mycobacteriales</taxon>
        <taxon>Corynebacteriaceae</taxon>
        <taxon>Corynebacterium</taxon>
    </lineage>
</organism>
<dbReference type="Proteomes" id="UP000336646">
    <property type="component" value="Unassembled WGS sequence"/>
</dbReference>